<dbReference type="InterPro" id="IPR004474">
    <property type="entry name" value="LytR_CpsA_psr"/>
</dbReference>
<protein>
    <submittedName>
        <fullName evidence="5">LytR family transcriptional attenuator</fullName>
    </submittedName>
</protein>
<dbReference type="NCBIfam" id="TIGR00350">
    <property type="entry name" value="lytR_cpsA_psr"/>
    <property type="match status" value="1"/>
</dbReference>
<feature type="compositionally biased region" description="Polar residues" evidence="2">
    <location>
        <begin position="356"/>
        <end position="367"/>
    </location>
</feature>
<evidence type="ECO:0000256" key="3">
    <source>
        <dbReference type="SAM" id="SignalP"/>
    </source>
</evidence>
<evidence type="ECO:0000256" key="2">
    <source>
        <dbReference type="SAM" id="MobiDB-lite"/>
    </source>
</evidence>
<feature type="signal peptide" evidence="3">
    <location>
        <begin position="1"/>
        <end position="19"/>
    </location>
</feature>
<dbReference type="PANTHER" id="PTHR33392:SF6">
    <property type="entry name" value="POLYISOPRENYL-TEICHOIC ACID--PEPTIDOGLYCAN TEICHOIC ACID TRANSFERASE TAGU"/>
    <property type="match status" value="1"/>
</dbReference>
<evidence type="ECO:0000259" key="4">
    <source>
        <dbReference type="Pfam" id="PF03816"/>
    </source>
</evidence>
<proteinExistence type="inferred from homology"/>
<dbReference type="PANTHER" id="PTHR33392">
    <property type="entry name" value="POLYISOPRENYL-TEICHOIC ACID--PEPTIDOGLYCAN TEICHOIC ACID TRANSFERASE TAGU"/>
    <property type="match status" value="1"/>
</dbReference>
<keyword evidence="6" id="KW-1185">Reference proteome</keyword>
<evidence type="ECO:0000313" key="6">
    <source>
        <dbReference type="Proteomes" id="UP000245674"/>
    </source>
</evidence>
<feature type="chain" id="PRO_5045422829" evidence="3">
    <location>
        <begin position="20"/>
        <end position="367"/>
    </location>
</feature>
<feature type="region of interest" description="Disordered" evidence="2">
    <location>
        <begin position="322"/>
        <end position="367"/>
    </location>
</feature>
<feature type="domain" description="Cell envelope-related transcriptional attenuator" evidence="4">
    <location>
        <begin position="78"/>
        <end position="234"/>
    </location>
</feature>
<name>A0ABX5LGL9_9MICO</name>
<gene>
    <name evidence="5" type="ORF">B0H03_101360</name>
</gene>
<dbReference type="InterPro" id="IPR050922">
    <property type="entry name" value="LytR/CpsA/Psr_CW_biosynth"/>
</dbReference>
<accession>A0ABX5LGL9</accession>
<reference evidence="5 6" key="1">
    <citation type="submission" date="2018-03" db="EMBL/GenBank/DDBJ databases">
        <title>Genomic Encyclopedia of Type Strains, Phase III (KMG-III): the genomes of soil and plant-associated and newly described type strains.</title>
        <authorList>
            <person name="Whitman W."/>
        </authorList>
    </citation>
    <scope>NUCLEOTIDE SEQUENCE [LARGE SCALE GENOMIC DNA]</scope>
    <source>
        <strain evidence="5 6">VKM Ac-1602</strain>
    </source>
</reference>
<keyword evidence="3" id="KW-0732">Signal</keyword>
<evidence type="ECO:0000256" key="1">
    <source>
        <dbReference type="ARBA" id="ARBA00006068"/>
    </source>
</evidence>
<evidence type="ECO:0000313" key="5">
    <source>
        <dbReference type="EMBL" id="PWJ66904.1"/>
    </source>
</evidence>
<organism evidence="5 6">
    <name type="scientific">Rathayibacter iranicus NCPPB 2253 = VKM Ac-1602</name>
    <dbReference type="NCBI Taxonomy" id="1328868"/>
    <lineage>
        <taxon>Bacteria</taxon>
        <taxon>Bacillati</taxon>
        <taxon>Actinomycetota</taxon>
        <taxon>Actinomycetes</taxon>
        <taxon>Micrococcales</taxon>
        <taxon>Microbacteriaceae</taxon>
        <taxon>Rathayibacter</taxon>
    </lineage>
</organism>
<dbReference type="Proteomes" id="UP000245674">
    <property type="component" value="Unassembled WGS sequence"/>
</dbReference>
<comment type="similarity">
    <text evidence="1">Belongs to the LytR/CpsA/Psr (LCP) family.</text>
</comment>
<dbReference type="EMBL" id="QGDV01000001">
    <property type="protein sequence ID" value="PWJ66904.1"/>
    <property type="molecule type" value="Genomic_DNA"/>
</dbReference>
<dbReference type="Pfam" id="PF03816">
    <property type="entry name" value="LytR_cpsA_psr"/>
    <property type="match status" value="1"/>
</dbReference>
<comment type="caution">
    <text evidence="5">The sequence shown here is derived from an EMBL/GenBank/DDBJ whole genome shotgun (WGS) entry which is preliminary data.</text>
</comment>
<sequence length="367" mass="37441">MAACLGVLAVSGASLVAIATASISRNVADNAVDLGVTAPGDAGPQTGAIEGGFSVLVVGTDNDATQGERFGVRDATLNDVNILLHVSADHRSATVISFPRDLILDRPDCTNAETGAVSAAETGVTLNSTFEDGGLACVNDTLQRFTGLTVPYAGWVSFDGVIEMSNAVGGVPICLSGPILDTDSGLDLPAGTTTVSGATALAFLRTRHGVGDGSDLSRISSQQQYLASLMRTVRSANTLSNFPALYGLAHAASSNLHLSTTMTSPATMIALALSLKDIDLSQMVFVQYPVLDDPNRPGKVVPDTVLGAQLMARVVNDQPVTLASTPPAEQPPQGDGTPAATQESAAPEELAAPGQTAAQQTCAVPSN</sequence>
<dbReference type="Gene3D" id="3.40.630.190">
    <property type="entry name" value="LCP protein"/>
    <property type="match status" value="1"/>
</dbReference>